<accession>A0A1X7T8K1</accession>
<organism evidence="3">
    <name type="scientific">Amphimedon queenslandica</name>
    <name type="common">Sponge</name>
    <dbReference type="NCBI Taxonomy" id="400682"/>
    <lineage>
        <taxon>Eukaryota</taxon>
        <taxon>Metazoa</taxon>
        <taxon>Porifera</taxon>
        <taxon>Demospongiae</taxon>
        <taxon>Heteroscleromorpha</taxon>
        <taxon>Haplosclerida</taxon>
        <taxon>Niphatidae</taxon>
        <taxon>Amphimedon</taxon>
    </lineage>
</organism>
<evidence type="ECO:0000256" key="2">
    <source>
        <dbReference type="SAM" id="SignalP"/>
    </source>
</evidence>
<evidence type="ECO:0000313" key="3">
    <source>
        <dbReference type="EnsemblMetazoa" id="Aqu2.1.10730_001"/>
    </source>
</evidence>
<dbReference type="EnsemblMetazoa" id="Aqu2.1.10730_001">
    <property type="protein sequence ID" value="Aqu2.1.10730_001"/>
    <property type="gene ID" value="Aqu2.1.10730"/>
</dbReference>
<keyword evidence="1" id="KW-0812">Transmembrane</keyword>
<keyword evidence="1" id="KW-1133">Transmembrane helix</keyword>
<evidence type="ECO:0008006" key="4">
    <source>
        <dbReference type="Google" id="ProtNLM"/>
    </source>
</evidence>
<dbReference type="InParanoid" id="A0A1X7T8K1"/>
<keyword evidence="2" id="KW-0732">Signal</keyword>
<feature type="transmembrane region" description="Helical" evidence="1">
    <location>
        <begin position="206"/>
        <end position="230"/>
    </location>
</feature>
<dbReference type="AlphaFoldDB" id="A0A1X7T8K1"/>
<keyword evidence="1" id="KW-0472">Membrane</keyword>
<protein>
    <recommendedName>
        <fullName evidence="4">Ig-like domain-containing protein</fullName>
    </recommendedName>
</protein>
<proteinExistence type="predicted"/>
<evidence type="ECO:0000256" key="1">
    <source>
        <dbReference type="SAM" id="Phobius"/>
    </source>
</evidence>
<name>A0A1X7T8K1_AMPQE</name>
<feature type="signal peptide" evidence="2">
    <location>
        <begin position="1"/>
        <end position="20"/>
    </location>
</feature>
<reference evidence="3" key="1">
    <citation type="submission" date="2017-05" db="UniProtKB">
        <authorList>
            <consortium name="EnsemblMetazoa"/>
        </authorList>
    </citation>
    <scope>IDENTIFICATION</scope>
</reference>
<feature type="chain" id="PRO_5013253922" description="Ig-like domain-containing protein" evidence="2">
    <location>
        <begin position="21"/>
        <end position="313"/>
    </location>
</feature>
<sequence>MIVQSLLMAVSCYAASFVKAPSPTTDAIINGSARIDCIITGGSWNIPNWKINDQLYDPRNNHLPLPAGASSDFSGLLIDPVTLAWNNTSFQCYMPGIISGIGYLFVYYQEVILISSSSSEHVISSSLAVSLPNESSYGSRSIPTDTEAEVSSLKDLPLRYDIFSTSADDERFVLSSSMYSMSEGSLNSEIEQTQETNGVDHVDMRFVYVVTPVLVTGTCLFIVVTLGISLRCYYIKKVKKKNTATSSNEEYAISRNEPFLSSIQRHEVHHNPAYGMVERRTGIMCINQAYGLVTGHNDESRLRHNPAYGVIRL</sequence>